<dbReference type="Gene3D" id="2.115.10.20">
    <property type="entry name" value="Glycosyl hydrolase domain, family 43"/>
    <property type="match status" value="1"/>
</dbReference>
<dbReference type="EMBL" id="KN847581">
    <property type="protein sequence ID" value="KIV99229.1"/>
    <property type="molecule type" value="Genomic_DNA"/>
</dbReference>
<dbReference type="AlphaFoldDB" id="A0A0D1ZYR4"/>
<keyword evidence="3 5" id="KW-0326">Glycosidase</keyword>
<accession>A0A0D1ZYR4</accession>
<evidence type="ECO:0000256" key="2">
    <source>
        <dbReference type="ARBA" id="ARBA00022801"/>
    </source>
</evidence>
<dbReference type="InterPro" id="IPR013320">
    <property type="entry name" value="ConA-like_dom_sf"/>
</dbReference>
<dbReference type="RefSeq" id="XP_016209099.1">
    <property type="nucleotide sequence ID" value="XM_016363085.1"/>
</dbReference>
<dbReference type="Proteomes" id="UP000053259">
    <property type="component" value="Unassembled WGS sequence"/>
</dbReference>
<dbReference type="HOGENOM" id="CLU_016508_0_0_1"/>
<organism evidence="7 8">
    <name type="scientific">Verruconis gallopava</name>
    <dbReference type="NCBI Taxonomy" id="253628"/>
    <lineage>
        <taxon>Eukaryota</taxon>
        <taxon>Fungi</taxon>
        <taxon>Dikarya</taxon>
        <taxon>Ascomycota</taxon>
        <taxon>Pezizomycotina</taxon>
        <taxon>Dothideomycetes</taxon>
        <taxon>Pleosporomycetidae</taxon>
        <taxon>Venturiales</taxon>
        <taxon>Sympoventuriaceae</taxon>
        <taxon>Verruconis</taxon>
    </lineage>
</organism>
<dbReference type="InterPro" id="IPR041542">
    <property type="entry name" value="GH43_C2"/>
</dbReference>
<dbReference type="InterPro" id="IPR006710">
    <property type="entry name" value="Glyco_hydro_43"/>
</dbReference>
<dbReference type="InterPro" id="IPR023296">
    <property type="entry name" value="Glyco_hydro_beta-prop_sf"/>
</dbReference>
<evidence type="ECO:0000313" key="7">
    <source>
        <dbReference type="EMBL" id="KIV99229.1"/>
    </source>
</evidence>
<evidence type="ECO:0000313" key="8">
    <source>
        <dbReference type="Proteomes" id="UP000053259"/>
    </source>
</evidence>
<evidence type="ECO:0000256" key="4">
    <source>
        <dbReference type="PIRSR" id="PIRSR606710-2"/>
    </source>
</evidence>
<dbReference type="InParanoid" id="A0A0D1ZYR4"/>
<dbReference type="CDD" id="cd18617">
    <property type="entry name" value="GH43_XynB-like"/>
    <property type="match status" value="1"/>
</dbReference>
<gene>
    <name evidence="7" type="ORF">PV09_09093</name>
</gene>
<reference evidence="7 8" key="1">
    <citation type="submission" date="2015-01" db="EMBL/GenBank/DDBJ databases">
        <title>The Genome Sequence of Ochroconis gallopava CBS43764.</title>
        <authorList>
            <consortium name="The Broad Institute Genomics Platform"/>
            <person name="Cuomo C."/>
            <person name="de Hoog S."/>
            <person name="Gorbushina A."/>
            <person name="Stielow B."/>
            <person name="Teixiera M."/>
            <person name="Abouelleil A."/>
            <person name="Chapman S.B."/>
            <person name="Priest M."/>
            <person name="Young S.K."/>
            <person name="Wortman J."/>
            <person name="Nusbaum C."/>
            <person name="Birren B."/>
        </authorList>
    </citation>
    <scope>NUCLEOTIDE SEQUENCE [LARGE SCALE GENOMIC DNA]</scope>
    <source>
        <strain evidence="7 8">CBS 43764</strain>
    </source>
</reference>
<feature type="site" description="Important for catalytic activity, responsible for pKa modulation of the active site Glu and correct orientation of both the proton donor and substrate" evidence="4">
    <location>
        <position position="145"/>
    </location>
</feature>
<comment type="similarity">
    <text evidence="1 5">Belongs to the glycosyl hydrolase 43 family.</text>
</comment>
<dbReference type="GeneID" id="27317066"/>
<dbReference type="GO" id="GO:0004553">
    <property type="term" value="F:hydrolase activity, hydrolyzing O-glycosyl compounds"/>
    <property type="evidence" value="ECO:0007669"/>
    <property type="project" value="InterPro"/>
</dbReference>
<proteinExistence type="inferred from homology"/>
<keyword evidence="8" id="KW-1185">Reference proteome</keyword>
<dbReference type="PANTHER" id="PTHR42812">
    <property type="entry name" value="BETA-XYLOSIDASE"/>
    <property type="match status" value="1"/>
</dbReference>
<dbReference type="SUPFAM" id="SSF75005">
    <property type="entry name" value="Arabinanase/levansucrase/invertase"/>
    <property type="match status" value="1"/>
</dbReference>
<dbReference type="STRING" id="253628.A0A0D1ZYR4"/>
<protein>
    <recommendedName>
        <fullName evidence="6">Beta-xylosidase C-terminal Concanavalin A-like domain-containing protein</fullName>
    </recommendedName>
</protein>
<dbReference type="Pfam" id="PF04616">
    <property type="entry name" value="Glyco_hydro_43"/>
    <property type="match status" value="1"/>
</dbReference>
<name>A0A0D1ZYR4_9PEZI</name>
<feature type="domain" description="Beta-xylosidase C-terminal Concanavalin A-like" evidence="6">
    <location>
        <begin position="352"/>
        <end position="534"/>
    </location>
</feature>
<keyword evidence="2 5" id="KW-0378">Hydrolase</keyword>
<dbReference type="PANTHER" id="PTHR42812:SF12">
    <property type="entry name" value="BETA-XYLOSIDASE-RELATED"/>
    <property type="match status" value="1"/>
</dbReference>
<evidence type="ECO:0000256" key="5">
    <source>
        <dbReference type="RuleBase" id="RU361187"/>
    </source>
</evidence>
<evidence type="ECO:0000256" key="1">
    <source>
        <dbReference type="ARBA" id="ARBA00009865"/>
    </source>
</evidence>
<dbReference type="InterPro" id="IPR051795">
    <property type="entry name" value="Glycosyl_Hydrlase_43"/>
</dbReference>
<evidence type="ECO:0000259" key="6">
    <source>
        <dbReference type="Pfam" id="PF17851"/>
    </source>
</evidence>
<dbReference type="Gene3D" id="2.60.120.200">
    <property type="match status" value="1"/>
</dbReference>
<dbReference type="Pfam" id="PF17851">
    <property type="entry name" value="GH43_C2"/>
    <property type="match status" value="1"/>
</dbReference>
<dbReference type="VEuPathDB" id="FungiDB:PV09_09093"/>
<dbReference type="GO" id="GO:0005975">
    <property type="term" value="P:carbohydrate metabolic process"/>
    <property type="evidence" value="ECO:0007669"/>
    <property type="project" value="InterPro"/>
</dbReference>
<evidence type="ECO:0000256" key="3">
    <source>
        <dbReference type="ARBA" id="ARBA00023295"/>
    </source>
</evidence>
<dbReference type="SUPFAM" id="SSF49899">
    <property type="entry name" value="Concanavalin A-like lectins/glucanases"/>
    <property type="match status" value="1"/>
</dbReference>
<sequence length="538" mass="60829">MTITNPIIPGFAPDPSIVLVKDTYYLVNSSFHVFPGLPIYTSNNLQDWTLRTHAISRPTQLSLRHAWATQIPVAQTPNLIINGGLFAPTIRYYRSMFYIVCTNAIEDPDEKKHIFENFLISCPEERICDPYAWSDPIYFAFPGIDPSLFFDTKTGRAFIQGSYRSGPPWAPNCSIRQFEIDLNSGKALSETRLLWKGARPGGDAEGPHLYHKDGWYYLLTAEGSTFEGHEINIARARDIWGPYESCPSNPLLTAKGTKEAVQWTGHGDLFQDKNGKWWCVHLGVRQNGTNVLRCPLGRETFLTPVTWEHESWPKINQTRLEFDEPVEFMAEISSKEQKNLGDALICEDTYIRTPDLTCYRHFPPNSYELSPRSSTLNEQYGSTTFVGRRQRSLECSVTVELNVRLMPTNGVHAGLAVYKDNLRHAEIFYNSHKKRMEFGVVSTIGVSGEITGHGSISDVEGSVLLKIDARPCEYTFSWARKVSESTSFNWSQIASIDSAILSGHDMTGTFFGMFANTVGDFASTAQWVRFEDFRMVNK</sequence>
<dbReference type="OrthoDB" id="408373at2759"/>